<evidence type="ECO:0000256" key="1">
    <source>
        <dbReference type="SAM" id="Phobius"/>
    </source>
</evidence>
<name>A0A1M5SU44_9FLAO</name>
<proteinExistence type="predicted"/>
<dbReference type="AlphaFoldDB" id="A0A1M5SU44"/>
<organism evidence="2 3">
    <name type="scientific">Wenyingzhuangia marina</name>
    <dbReference type="NCBI Taxonomy" id="1195760"/>
    <lineage>
        <taxon>Bacteria</taxon>
        <taxon>Pseudomonadati</taxon>
        <taxon>Bacteroidota</taxon>
        <taxon>Flavobacteriia</taxon>
        <taxon>Flavobacteriales</taxon>
        <taxon>Flavobacteriaceae</taxon>
        <taxon>Wenyingzhuangia</taxon>
    </lineage>
</organism>
<dbReference type="Pfam" id="PF06161">
    <property type="entry name" value="DUF975"/>
    <property type="match status" value="1"/>
</dbReference>
<evidence type="ECO:0000313" key="3">
    <source>
        <dbReference type="Proteomes" id="UP000184109"/>
    </source>
</evidence>
<sequence>MTNIDIIKKSIKDLRGYWSMALLASIPLSLLPVSIQYDKNIGMLLLLLFSGAFRAGLSKVTLNIATKQPLKMYLIFDGFTYFKHSLGVFLLSMLFIGLGLICFIIPGILIAIWLSQAFFILVENPSLEPLEIFKKSRELMKGNEIKYLSLFLIFILLSVVLIISNLVLLTLLITPIQYVVFANFYRSIKID</sequence>
<dbReference type="OrthoDB" id="9784844at2"/>
<dbReference type="RefSeq" id="WP_073118106.1">
    <property type="nucleotide sequence ID" value="NZ_BMEN01000001.1"/>
</dbReference>
<dbReference type="STRING" id="1195760.SAMN05444281_0517"/>
<dbReference type="PANTHER" id="PTHR40076:SF1">
    <property type="entry name" value="MEMBRANE PROTEIN"/>
    <property type="match status" value="1"/>
</dbReference>
<dbReference type="Proteomes" id="UP000184109">
    <property type="component" value="Unassembled WGS sequence"/>
</dbReference>
<dbReference type="InterPro" id="IPR010380">
    <property type="entry name" value="DUF975"/>
</dbReference>
<feature type="transmembrane region" description="Helical" evidence="1">
    <location>
        <begin position="86"/>
        <end position="114"/>
    </location>
</feature>
<feature type="transmembrane region" description="Helical" evidence="1">
    <location>
        <begin position="41"/>
        <end position="65"/>
    </location>
</feature>
<evidence type="ECO:0000313" key="2">
    <source>
        <dbReference type="EMBL" id="SHH41987.1"/>
    </source>
</evidence>
<keyword evidence="1" id="KW-0812">Transmembrane</keyword>
<reference evidence="3" key="1">
    <citation type="submission" date="2016-11" db="EMBL/GenBank/DDBJ databases">
        <authorList>
            <person name="Varghese N."/>
            <person name="Submissions S."/>
        </authorList>
    </citation>
    <scope>NUCLEOTIDE SEQUENCE [LARGE SCALE GENOMIC DNA]</scope>
    <source>
        <strain evidence="3">DSM 100572</strain>
    </source>
</reference>
<dbReference type="EMBL" id="FQXQ01000001">
    <property type="protein sequence ID" value="SHH41987.1"/>
    <property type="molecule type" value="Genomic_DNA"/>
</dbReference>
<gene>
    <name evidence="2" type="ORF">SAMN05444281_0517</name>
</gene>
<feature type="transmembrane region" description="Helical" evidence="1">
    <location>
        <begin position="16"/>
        <end position="35"/>
    </location>
</feature>
<accession>A0A1M5SU44</accession>
<keyword evidence="1" id="KW-0472">Membrane</keyword>
<keyword evidence="3" id="KW-1185">Reference proteome</keyword>
<keyword evidence="1" id="KW-1133">Transmembrane helix</keyword>
<feature type="transmembrane region" description="Helical" evidence="1">
    <location>
        <begin position="147"/>
        <end position="180"/>
    </location>
</feature>
<protein>
    <submittedName>
        <fullName evidence="2">Uncharacterized protein</fullName>
    </submittedName>
</protein>
<dbReference type="PANTHER" id="PTHR40076">
    <property type="entry name" value="MEMBRANE PROTEIN-RELATED"/>
    <property type="match status" value="1"/>
</dbReference>